<evidence type="ECO:0000313" key="2">
    <source>
        <dbReference type="Proteomes" id="UP000501690"/>
    </source>
</evidence>
<dbReference type="Proteomes" id="UP000501690">
    <property type="component" value="Linkage Group LG4"/>
</dbReference>
<protein>
    <submittedName>
        <fullName evidence="1">Uncharacterized protein</fullName>
    </submittedName>
</protein>
<proteinExistence type="predicted"/>
<keyword evidence="2" id="KW-1185">Reference proteome</keyword>
<dbReference type="EMBL" id="CP039348">
    <property type="protein sequence ID" value="QCD89626.1"/>
    <property type="molecule type" value="Genomic_DNA"/>
</dbReference>
<accession>A0A4D6LN14</accession>
<reference evidence="1 2" key="1">
    <citation type="submission" date="2019-04" db="EMBL/GenBank/DDBJ databases">
        <title>An improved genome assembly and genetic linkage map for asparagus bean, Vigna unguiculata ssp. sesquipedialis.</title>
        <authorList>
            <person name="Xia Q."/>
            <person name="Zhang R."/>
            <person name="Dong Y."/>
        </authorList>
    </citation>
    <scope>NUCLEOTIDE SEQUENCE [LARGE SCALE GENOMIC DNA]</scope>
    <source>
        <tissue evidence="1">Leaf</tissue>
    </source>
</reference>
<gene>
    <name evidence="1" type="ORF">DEO72_LG4g572</name>
</gene>
<organism evidence="1 2">
    <name type="scientific">Vigna unguiculata</name>
    <name type="common">Cowpea</name>
    <dbReference type="NCBI Taxonomy" id="3917"/>
    <lineage>
        <taxon>Eukaryota</taxon>
        <taxon>Viridiplantae</taxon>
        <taxon>Streptophyta</taxon>
        <taxon>Embryophyta</taxon>
        <taxon>Tracheophyta</taxon>
        <taxon>Spermatophyta</taxon>
        <taxon>Magnoliopsida</taxon>
        <taxon>eudicotyledons</taxon>
        <taxon>Gunneridae</taxon>
        <taxon>Pentapetalae</taxon>
        <taxon>rosids</taxon>
        <taxon>fabids</taxon>
        <taxon>Fabales</taxon>
        <taxon>Fabaceae</taxon>
        <taxon>Papilionoideae</taxon>
        <taxon>50 kb inversion clade</taxon>
        <taxon>NPAAA clade</taxon>
        <taxon>indigoferoid/millettioid clade</taxon>
        <taxon>Phaseoleae</taxon>
        <taxon>Vigna</taxon>
    </lineage>
</organism>
<sequence length="102" mass="11097">MGMCESGAWQKGGNRHAIATRKEALRASLAPGEGDCPARRSRPVPLGGAWCCARRKSCKLTLAWGYERGSSPFLFMYDDDRVIRYTGAGVDADDVEDAQATE</sequence>
<evidence type="ECO:0000313" key="1">
    <source>
        <dbReference type="EMBL" id="QCD89626.1"/>
    </source>
</evidence>
<name>A0A4D6LN14_VIGUN</name>
<dbReference type="AlphaFoldDB" id="A0A4D6LN14"/>